<name>A0A9D0YYF7_9FIRM</name>
<comment type="caution">
    <text evidence="2">The sequence shown here is derived from an EMBL/GenBank/DDBJ whole genome shotgun (WGS) entry which is preliminary data.</text>
</comment>
<feature type="transmembrane region" description="Helical" evidence="1">
    <location>
        <begin position="16"/>
        <end position="37"/>
    </location>
</feature>
<organism evidence="2 3">
    <name type="scientific">Candidatus Faecenecus gallistercoris</name>
    <dbReference type="NCBI Taxonomy" id="2840793"/>
    <lineage>
        <taxon>Bacteria</taxon>
        <taxon>Bacillati</taxon>
        <taxon>Bacillota</taxon>
        <taxon>Bacillota incertae sedis</taxon>
        <taxon>Candidatus Faecenecus</taxon>
    </lineage>
</organism>
<sequence length="214" mass="24257">MQNLQLLAGDKVKKKIITILIMLISVALIGTGIFLLLSNKKSSNEINYVENTKLLQNYQIKLDISIDEQTSVGATFDIHSNMQDVALTLTRQGMPLTSYYLLNYETGEVTQQNIANANPQVFDTSLNVTDIFEIIKADTWNDENATFELETNLLATKLIAVNNLIQMFPSFFDFDNQTKMIAAVTTSNEQISTIDFDINQMHFHFEIMDRNVES</sequence>
<evidence type="ECO:0000313" key="3">
    <source>
        <dbReference type="Proteomes" id="UP000886725"/>
    </source>
</evidence>
<dbReference type="EMBL" id="DVFU01000022">
    <property type="protein sequence ID" value="HIQ64272.1"/>
    <property type="molecule type" value="Genomic_DNA"/>
</dbReference>
<reference evidence="2" key="2">
    <citation type="journal article" date="2021" name="PeerJ">
        <title>Extensive microbial diversity within the chicken gut microbiome revealed by metagenomics and culture.</title>
        <authorList>
            <person name="Gilroy R."/>
            <person name="Ravi A."/>
            <person name="Getino M."/>
            <person name="Pursley I."/>
            <person name="Horton D.L."/>
            <person name="Alikhan N.F."/>
            <person name="Baker D."/>
            <person name="Gharbi K."/>
            <person name="Hall N."/>
            <person name="Watson M."/>
            <person name="Adriaenssens E.M."/>
            <person name="Foster-Nyarko E."/>
            <person name="Jarju S."/>
            <person name="Secka A."/>
            <person name="Antonio M."/>
            <person name="Oren A."/>
            <person name="Chaudhuri R.R."/>
            <person name="La Ragione R."/>
            <person name="Hildebrand F."/>
            <person name="Pallen M.J."/>
        </authorList>
    </citation>
    <scope>NUCLEOTIDE SEQUENCE</scope>
    <source>
        <strain evidence="2">CHK165-10780</strain>
    </source>
</reference>
<protein>
    <submittedName>
        <fullName evidence="2">Uncharacterized protein</fullName>
    </submittedName>
</protein>
<evidence type="ECO:0000256" key="1">
    <source>
        <dbReference type="SAM" id="Phobius"/>
    </source>
</evidence>
<proteinExistence type="predicted"/>
<keyword evidence="1" id="KW-0812">Transmembrane</keyword>
<reference evidence="2" key="1">
    <citation type="submission" date="2020-10" db="EMBL/GenBank/DDBJ databases">
        <authorList>
            <person name="Gilroy R."/>
        </authorList>
    </citation>
    <scope>NUCLEOTIDE SEQUENCE</scope>
    <source>
        <strain evidence="2">CHK165-10780</strain>
    </source>
</reference>
<dbReference type="AlphaFoldDB" id="A0A9D0YYF7"/>
<keyword evidence="1" id="KW-0472">Membrane</keyword>
<keyword evidence="1" id="KW-1133">Transmembrane helix</keyword>
<accession>A0A9D0YYF7</accession>
<evidence type="ECO:0000313" key="2">
    <source>
        <dbReference type="EMBL" id="HIQ64272.1"/>
    </source>
</evidence>
<gene>
    <name evidence="2" type="ORF">IAC85_00880</name>
</gene>
<dbReference type="Proteomes" id="UP000886725">
    <property type="component" value="Unassembled WGS sequence"/>
</dbReference>